<reference evidence="3" key="1">
    <citation type="submission" date="2011-12" db="EMBL/GenBank/DDBJ databases">
        <title>Complete genome sequence of Streptomyces cattleya strain DSM 46488.</title>
        <authorList>
            <person name="Ou H.-Y."/>
            <person name="Li P."/>
            <person name="Zhao C."/>
            <person name="O'Hagan D."/>
            <person name="Deng Z."/>
        </authorList>
    </citation>
    <scope>NUCLEOTIDE SEQUENCE [LARGE SCALE GENOMIC DNA]</scope>
    <source>
        <strain evidence="3">ATCC 35852 / DSM 46488 / JCM 4925 / NBRC 14057 / NRRL 8057</strain>
    </source>
</reference>
<evidence type="ECO:0000313" key="3">
    <source>
        <dbReference type="Proteomes" id="UP000007842"/>
    </source>
</evidence>
<dbReference type="HOGENOM" id="CLU_3205659_0_0_11"/>
<dbReference type="Proteomes" id="UP000007842">
    <property type="component" value="Chromosome"/>
</dbReference>
<protein>
    <submittedName>
        <fullName evidence="2">Uncharacterized protein</fullName>
    </submittedName>
</protein>
<gene>
    <name evidence="2" type="ordered locus">SCATT_07510</name>
</gene>
<keyword evidence="3" id="KW-1185">Reference proteome</keyword>
<organism evidence="2 3">
    <name type="scientific">Streptantibioticus cattleyicolor (strain ATCC 35852 / DSM 46488 / JCM 4925 / NBRC 14057 / NRRL 8057)</name>
    <name type="common">Streptomyces cattleya</name>
    <dbReference type="NCBI Taxonomy" id="1003195"/>
    <lineage>
        <taxon>Bacteria</taxon>
        <taxon>Bacillati</taxon>
        <taxon>Actinomycetota</taxon>
        <taxon>Actinomycetes</taxon>
        <taxon>Kitasatosporales</taxon>
        <taxon>Streptomycetaceae</taxon>
        <taxon>Streptantibioticus</taxon>
    </lineage>
</organism>
<proteinExistence type="predicted"/>
<evidence type="ECO:0000256" key="1">
    <source>
        <dbReference type="SAM" id="MobiDB-lite"/>
    </source>
</evidence>
<evidence type="ECO:0000313" key="2">
    <source>
        <dbReference type="EMBL" id="AEW93122.1"/>
    </source>
</evidence>
<dbReference type="AlphaFoldDB" id="G8WW29"/>
<dbReference type="PATRIC" id="fig|1003195.29.peg.756"/>
<name>G8WW29_STREN</name>
<dbReference type="STRING" id="1003195.SCATT_07510"/>
<feature type="region of interest" description="Disordered" evidence="1">
    <location>
        <begin position="1"/>
        <end position="45"/>
    </location>
</feature>
<dbReference type="EMBL" id="CP003219">
    <property type="protein sequence ID" value="AEW93122.1"/>
    <property type="molecule type" value="Genomic_DNA"/>
</dbReference>
<accession>G8WW29</accession>
<dbReference type="KEGG" id="scy:SCATT_07510"/>
<sequence length="45" mass="4615">MVTGADDMGRARCPAAHGRRWPGPAPRGGRGVTGSPDLQGATLTR</sequence>